<proteinExistence type="predicted"/>
<evidence type="ECO:0000313" key="1">
    <source>
        <dbReference type="EMBL" id="QGY00408.1"/>
    </source>
</evidence>
<organism evidence="1 2">
    <name type="scientific">Roseovarius faecimaris</name>
    <dbReference type="NCBI Taxonomy" id="2494550"/>
    <lineage>
        <taxon>Bacteria</taxon>
        <taxon>Pseudomonadati</taxon>
        <taxon>Pseudomonadota</taxon>
        <taxon>Alphaproteobacteria</taxon>
        <taxon>Rhodobacterales</taxon>
        <taxon>Roseobacteraceae</taxon>
        <taxon>Roseovarius</taxon>
    </lineage>
</organism>
<gene>
    <name evidence="1" type="ORF">EI983_13145</name>
</gene>
<dbReference type="Proteomes" id="UP000428330">
    <property type="component" value="Chromosome"/>
</dbReference>
<sequence>MSVVYTAIAAFENSVRELITSTLLENVGAAWWEDCVSKKIRDAADSRRKEEEKVKWHTQRGSDPIQYTMLPNLLNIIRQNGDYFEDFIHDIDWAASIFDTVEKSRNVIMHSGTLSKRDIARLGSLFRDWNTQVAT</sequence>
<dbReference type="AlphaFoldDB" id="A0A6I6IY39"/>
<dbReference type="KEGG" id="rom:EI983_13145"/>
<protein>
    <submittedName>
        <fullName evidence="1">Uncharacterized protein</fullName>
    </submittedName>
</protein>
<name>A0A6I6IY39_9RHOB</name>
<dbReference type="EMBL" id="CP034348">
    <property type="protein sequence ID" value="QGY00408.1"/>
    <property type="molecule type" value="Genomic_DNA"/>
</dbReference>
<keyword evidence="2" id="KW-1185">Reference proteome</keyword>
<dbReference type="OrthoDB" id="4773522at2"/>
<accession>A0A6I6IY39</accession>
<reference evidence="2" key="1">
    <citation type="submission" date="2018-12" db="EMBL/GenBank/DDBJ databases">
        <title>Complete genome sequence of Roseovarius sp. MME-070.</title>
        <authorList>
            <person name="Nam Y.-D."/>
            <person name="Kang J."/>
            <person name="Chung W.-H."/>
            <person name="Park Y.S."/>
        </authorList>
    </citation>
    <scope>NUCLEOTIDE SEQUENCE [LARGE SCALE GENOMIC DNA]</scope>
    <source>
        <strain evidence="2">MME-070</strain>
    </source>
</reference>
<evidence type="ECO:0000313" key="2">
    <source>
        <dbReference type="Proteomes" id="UP000428330"/>
    </source>
</evidence>